<dbReference type="PANTHER" id="PTHR12300">
    <property type="entry name" value="HVA22-LIKE PROTEINS"/>
    <property type="match status" value="1"/>
</dbReference>
<gene>
    <name evidence="2" type="primary">Bm5185</name>
    <name evidence="2" type="ORF">BM_BM5185</name>
</gene>
<keyword evidence="1" id="KW-0812">Transmembrane</keyword>
<reference evidence="2" key="1">
    <citation type="submission" date="2019-04" db="EMBL/GenBank/DDBJ databases">
        <authorList>
            <person name="Howe K."/>
            <person name="Paulini M."/>
            <person name="Williams G."/>
        </authorList>
    </citation>
    <scope>NUCLEOTIDE SEQUENCE [LARGE SCALE GENOMIC DNA]</scope>
    <source>
        <strain evidence="2">FR3</strain>
    </source>
</reference>
<proteinExistence type="predicted"/>
<dbReference type="PANTHER" id="PTHR12300:SF34">
    <property type="entry name" value="RECEPTOR EXPRESSION-ENHANCING PROTEIN"/>
    <property type="match status" value="1"/>
</dbReference>
<keyword evidence="1" id="KW-0472">Membrane</keyword>
<dbReference type="Pfam" id="PF03134">
    <property type="entry name" value="TB2_DP1_HVA22"/>
    <property type="match status" value="1"/>
</dbReference>
<feature type="transmembrane region" description="Helical" evidence="1">
    <location>
        <begin position="365"/>
        <end position="383"/>
    </location>
</feature>
<dbReference type="GeneID" id="6098862"/>
<evidence type="ECO:0000256" key="1">
    <source>
        <dbReference type="SAM" id="Phobius"/>
    </source>
</evidence>
<feature type="transmembrane region" description="Helical" evidence="1">
    <location>
        <begin position="292"/>
        <end position="319"/>
    </location>
</feature>
<name>A0A4E9FNC2_BRUMA</name>
<protein>
    <submittedName>
        <fullName evidence="2">TB2/DP1, HVA22 family protein</fullName>
    </submittedName>
</protein>
<dbReference type="RefSeq" id="XP_042937516.1">
    <property type="nucleotide sequence ID" value="XM_043081582.1"/>
</dbReference>
<sequence length="407" mass="43926">MYQIGANLAISFHVSMFLIMITNISSETVANEAILNEHNDNINGNTSFLNRFKRQYMQNCPPGCFASCYASSQCQQVAPRMICIHACCCPATMPNNNIPAVINPGSINIIPIPVPITPSQSNIFSLSTACDGGPAVAACINGLCGQGFFCNSRGFCCRCASGNSTGPCVNNLCPAGYSCNVNNYCCPLGSGAVLGPCINNQCPAGYTCGAVHFSNSNHPIPMSLQASPSVRGGGGGSKGGKLKGTEKATVHSFNDLVPALKSILYDKSNVQLDKILSALEAKTQLPREQLTYGMMGLIAIYLAVGSLAQLVCNLIGFGYPAYASVKAIRTEQKDDDTQWLIYWTVFAFYSLIDFFAEAIMRVVPLYWIVKVIFLLYLSLPQTYGAQIIYEKYLDSLIATIEKSFNKK</sequence>
<dbReference type="KEGG" id="bmy:BM_BM5185"/>
<dbReference type="InterPro" id="IPR004345">
    <property type="entry name" value="TB2_DP1_HVA22"/>
</dbReference>
<accession>A0A4E9FNC2</accession>
<dbReference type="CTD" id="6098862"/>
<keyword evidence="1" id="KW-1133">Transmembrane helix</keyword>
<feature type="transmembrane region" description="Helical" evidence="1">
    <location>
        <begin position="340"/>
        <end position="359"/>
    </location>
</feature>
<organism evidence="2">
    <name type="scientific">Brugia malayi</name>
    <name type="common">Filarial nematode worm</name>
    <dbReference type="NCBI Taxonomy" id="6279"/>
    <lineage>
        <taxon>Eukaryota</taxon>
        <taxon>Metazoa</taxon>
        <taxon>Ecdysozoa</taxon>
        <taxon>Nematoda</taxon>
        <taxon>Chromadorea</taxon>
        <taxon>Rhabditida</taxon>
        <taxon>Spirurina</taxon>
        <taxon>Spiruromorpha</taxon>
        <taxon>Filarioidea</taxon>
        <taxon>Onchocercidae</taxon>
        <taxon>Brugia</taxon>
    </lineage>
</organism>
<evidence type="ECO:0000313" key="2">
    <source>
        <dbReference type="EMBL" id="VIO98054.1"/>
    </source>
</evidence>
<dbReference type="AlphaFoldDB" id="A0A4E9FNC2"/>
<dbReference type="EMBL" id="CAAKNF010000195">
    <property type="protein sequence ID" value="VIO98054.1"/>
    <property type="molecule type" value="Genomic_DNA"/>
</dbReference>
<dbReference type="OrthoDB" id="10009287at2759"/>